<organism evidence="1">
    <name type="scientific">Anguilla anguilla</name>
    <name type="common">European freshwater eel</name>
    <name type="synonym">Muraena anguilla</name>
    <dbReference type="NCBI Taxonomy" id="7936"/>
    <lineage>
        <taxon>Eukaryota</taxon>
        <taxon>Metazoa</taxon>
        <taxon>Chordata</taxon>
        <taxon>Craniata</taxon>
        <taxon>Vertebrata</taxon>
        <taxon>Euteleostomi</taxon>
        <taxon>Actinopterygii</taxon>
        <taxon>Neopterygii</taxon>
        <taxon>Teleostei</taxon>
        <taxon>Anguilliformes</taxon>
        <taxon>Anguillidae</taxon>
        <taxon>Anguilla</taxon>
    </lineage>
</organism>
<evidence type="ECO:0000313" key="1">
    <source>
        <dbReference type="EMBL" id="JAH81721.1"/>
    </source>
</evidence>
<dbReference type="AlphaFoldDB" id="A0A0E9VUI8"/>
<name>A0A0E9VUI8_ANGAN</name>
<reference evidence="1" key="1">
    <citation type="submission" date="2014-11" db="EMBL/GenBank/DDBJ databases">
        <authorList>
            <person name="Amaro Gonzalez C."/>
        </authorList>
    </citation>
    <scope>NUCLEOTIDE SEQUENCE</scope>
</reference>
<proteinExistence type="predicted"/>
<dbReference type="EMBL" id="GBXM01026856">
    <property type="protein sequence ID" value="JAH81721.1"/>
    <property type="molecule type" value="Transcribed_RNA"/>
</dbReference>
<reference evidence="1" key="2">
    <citation type="journal article" date="2015" name="Fish Shellfish Immunol.">
        <title>Early steps in the European eel (Anguilla anguilla)-Vibrio vulnificus interaction in the gills: Role of the RtxA13 toxin.</title>
        <authorList>
            <person name="Callol A."/>
            <person name="Pajuelo D."/>
            <person name="Ebbesson L."/>
            <person name="Teles M."/>
            <person name="MacKenzie S."/>
            <person name="Amaro C."/>
        </authorList>
    </citation>
    <scope>NUCLEOTIDE SEQUENCE</scope>
</reference>
<sequence>MQYSEYYLFPLKDIATTMSSYFHRWLQQDKNCVPL</sequence>
<accession>A0A0E9VUI8</accession>
<protein>
    <submittedName>
        <fullName evidence="1">Uncharacterized protein</fullName>
    </submittedName>
</protein>